<organism evidence="2 3">
    <name type="scientific">Oryzicola mucosus</name>
    <dbReference type="NCBI Taxonomy" id="2767425"/>
    <lineage>
        <taxon>Bacteria</taxon>
        <taxon>Pseudomonadati</taxon>
        <taxon>Pseudomonadota</taxon>
        <taxon>Alphaproteobacteria</taxon>
        <taxon>Hyphomicrobiales</taxon>
        <taxon>Phyllobacteriaceae</taxon>
        <taxon>Oryzicola</taxon>
    </lineage>
</organism>
<dbReference type="Pfam" id="PF13452">
    <property type="entry name" value="FAS1_DH_region"/>
    <property type="match status" value="1"/>
</dbReference>
<protein>
    <submittedName>
        <fullName evidence="2">MaoC family dehydratase N-terminal domain-containing protein</fullName>
    </submittedName>
</protein>
<keyword evidence="3" id="KW-1185">Reference proteome</keyword>
<dbReference type="GO" id="GO:0019171">
    <property type="term" value="F:(3R)-hydroxyacyl-[acyl-carrier-protein] dehydratase activity"/>
    <property type="evidence" value="ECO:0007669"/>
    <property type="project" value="TreeGrafter"/>
</dbReference>
<dbReference type="AlphaFoldDB" id="A0A8J6PMI9"/>
<dbReference type="PANTHER" id="PTHR28152">
    <property type="entry name" value="HYDROXYACYL-THIOESTER DEHYDRATASE TYPE 2, MITOCHONDRIAL"/>
    <property type="match status" value="1"/>
</dbReference>
<dbReference type="Gene3D" id="3.10.129.10">
    <property type="entry name" value="Hotdog Thioesterase"/>
    <property type="match status" value="1"/>
</dbReference>
<feature type="domain" description="FAS1-like dehydratase" evidence="1">
    <location>
        <begin position="54"/>
        <end position="148"/>
    </location>
</feature>
<dbReference type="PANTHER" id="PTHR28152:SF1">
    <property type="entry name" value="HYDROXYACYL-THIOESTER DEHYDRATASE TYPE 2, MITOCHONDRIAL"/>
    <property type="match status" value="1"/>
</dbReference>
<dbReference type="EMBL" id="JACVVX010000012">
    <property type="protein sequence ID" value="MBD0417379.1"/>
    <property type="molecule type" value="Genomic_DNA"/>
</dbReference>
<dbReference type="Proteomes" id="UP000643405">
    <property type="component" value="Unassembled WGS sequence"/>
</dbReference>
<comment type="caution">
    <text evidence="2">The sequence shown here is derived from an EMBL/GenBank/DDBJ whole genome shotgun (WGS) entry which is preliminary data.</text>
</comment>
<accession>A0A8J6PMI9</accession>
<sequence length="289" mass="31485">MGGSAHDAEVLDEDHLKSWIGREERATDVLSADLARKFAATFDRRETLTEGDVAPRLIHFCLALPVAPTASLGEDGHPARGGFLPPVPLPRRMWAGGSLSFAGELHVGETVSRVSRICDVAIKRGRSGTLCFVSVEHAFDVAGRPVLTERQDIVYRSAETAPAPAKPPSPAAQGRWRNRVDPTPTLLFRYSALTFNGHRIHYDRAYATDVEFYPGLVVHGPLQATLLMMFATEIHGRPPSRYSFRSQSPIYDGAPFGLHAKDENGGGKMTLWTAAENGPVAMAAEAEWS</sequence>
<dbReference type="SUPFAM" id="SSF54637">
    <property type="entry name" value="Thioesterase/thiol ester dehydrase-isomerase"/>
    <property type="match status" value="1"/>
</dbReference>
<reference evidence="2" key="1">
    <citation type="submission" date="2020-09" db="EMBL/GenBank/DDBJ databases">
        <title>Genome seq and assembly of Tianweitania sp.</title>
        <authorList>
            <person name="Chhetri G."/>
        </authorList>
    </citation>
    <scope>NUCLEOTIDE SEQUENCE</scope>
    <source>
        <strain evidence="2">Rool2</strain>
    </source>
</reference>
<evidence type="ECO:0000313" key="2">
    <source>
        <dbReference type="EMBL" id="MBD0417379.1"/>
    </source>
</evidence>
<evidence type="ECO:0000313" key="3">
    <source>
        <dbReference type="Proteomes" id="UP000643405"/>
    </source>
</evidence>
<dbReference type="InterPro" id="IPR029069">
    <property type="entry name" value="HotDog_dom_sf"/>
</dbReference>
<gene>
    <name evidence="2" type="ORF">ICI42_22305</name>
</gene>
<name>A0A8J6PMI9_9HYPH</name>
<proteinExistence type="predicted"/>
<dbReference type="RefSeq" id="WP_188166816.1">
    <property type="nucleotide sequence ID" value="NZ_JACVVX010000012.1"/>
</dbReference>
<evidence type="ECO:0000259" key="1">
    <source>
        <dbReference type="Pfam" id="PF13452"/>
    </source>
</evidence>
<dbReference type="InterPro" id="IPR052741">
    <property type="entry name" value="Mitochondrial_HTD2"/>
</dbReference>
<dbReference type="InterPro" id="IPR039569">
    <property type="entry name" value="FAS1-like_DH_region"/>
</dbReference>